<dbReference type="Proteomes" id="UP000499080">
    <property type="component" value="Unassembled WGS sequence"/>
</dbReference>
<evidence type="ECO:0000313" key="1">
    <source>
        <dbReference type="EMBL" id="GBN84111.1"/>
    </source>
</evidence>
<dbReference type="AlphaFoldDB" id="A0A4Y2S833"/>
<evidence type="ECO:0000313" key="2">
    <source>
        <dbReference type="Proteomes" id="UP000499080"/>
    </source>
</evidence>
<gene>
    <name evidence="1" type="ORF">AVEN_113926_1</name>
</gene>
<reference evidence="1 2" key="1">
    <citation type="journal article" date="2019" name="Sci. Rep.">
        <title>Orb-weaving spider Araneus ventricosus genome elucidates the spidroin gene catalogue.</title>
        <authorList>
            <person name="Kono N."/>
            <person name="Nakamura H."/>
            <person name="Ohtoshi R."/>
            <person name="Moran D.A.P."/>
            <person name="Shinohara A."/>
            <person name="Yoshida Y."/>
            <person name="Fujiwara M."/>
            <person name="Mori M."/>
            <person name="Tomita M."/>
            <person name="Arakawa K."/>
        </authorList>
    </citation>
    <scope>NUCLEOTIDE SEQUENCE [LARGE SCALE GENOMIC DNA]</scope>
</reference>
<sequence>MVKTVQKQDNGESHLILEYSGKHEAQDTGIRLLSIPDLHTMENNFGFCCLKLMVGGKGTNVPRIRSHNQQ</sequence>
<keyword evidence="2" id="KW-1185">Reference proteome</keyword>
<dbReference type="EMBL" id="BGPR01020231">
    <property type="protein sequence ID" value="GBN84111.1"/>
    <property type="molecule type" value="Genomic_DNA"/>
</dbReference>
<comment type="caution">
    <text evidence="1">The sequence shown here is derived from an EMBL/GenBank/DDBJ whole genome shotgun (WGS) entry which is preliminary data.</text>
</comment>
<accession>A0A4Y2S833</accession>
<name>A0A4Y2S833_ARAVE</name>
<proteinExistence type="predicted"/>
<organism evidence="1 2">
    <name type="scientific">Araneus ventricosus</name>
    <name type="common">Orbweaver spider</name>
    <name type="synonym">Epeira ventricosa</name>
    <dbReference type="NCBI Taxonomy" id="182803"/>
    <lineage>
        <taxon>Eukaryota</taxon>
        <taxon>Metazoa</taxon>
        <taxon>Ecdysozoa</taxon>
        <taxon>Arthropoda</taxon>
        <taxon>Chelicerata</taxon>
        <taxon>Arachnida</taxon>
        <taxon>Araneae</taxon>
        <taxon>Araneomorphae</taxon>
        <taxon>Entelegynae</taxon>
        <taxon>Araneoidea</taxon>
        <taxon>Araneidae</taxon>
        <taxon>Araneus</taxon>
    </lineage>
</organism>
<protein>
    <submittedName>
        <fullName evidence="1">Uncharacterized protein</fullName>
    </submittedName>
</protein>